<protein>
    <submittedName>
        <fullName evidence="1">Uncharacterized protein</fullName>
    </submittedName>
</protein>
<dbReference type="AlphaFoldDB" id="A0A2J6SX94"/>
<proteinExistence type="predicted"/>
<evidence type="ECO:0000313" key="2">
    <source>
        <dbReference type="Proteomes" id="UP000235371"/>
    </source>
</evidence>
<name>A0A2J6SX94_9HELO</name>
<dbReference type="InParanoid" id="A0A2J6SX94"/>
<evidence type="ECO:0000313" key="1">
    <source>
        <dbReference type="EMBL" id="PMD55396.1"/>
    </source>
</evidence>
<dbReference type="OrthoDB" id="73875at2759"/>
<sequence>MSMSFEMEDVPLAQYADDGLSANECWPSILVDDPSYALLNTDPYFARNGRAPNAALWAAAPSPNLIGNKSPPFGKRDLDPSEFLVDTGNSSRRLTPGELKNLADNIMLQEHEDALDMLNEQMENSGYVDCVGENCATQLTPMMRVKTPTAYPTMTAPVLVDATATAVTSPLDSLPTQGSVAFSRSGPIIPAGPAVTAAVQHDGLKFLRNE</sequence>
<dbReference type="STRING" id="1095630.A0A2J6SX94"/>
<dbReference type="Proteomes" id="UP000235371">
    <property type="component" value="Unassembled WGS sequence"/>
</dbReference>
<accession>A0A2J6SX94</accession>
<dbReference type="GeneID" id="36596846"/>
<reference evidence="1 2" key="1">
    <citation type="submission" date="2016-04" db="EMBL/GenBank/DDBJ databases">
        <title>A degradative enzymes factory behind the ericoid mycorrhizal symbiosis.</title>
        <authorList>
            <consortium name="DOE Joint Genome Institute"/>
            <person name="Martino E."/>
            <person name="Morin E."/>
            <person name="Grelet G."/>
            <person name="Kuo A."/>
            <person name="Kohler A."/>
            <person name="Daghino S."/>
            <person name="Barry K."/>
            <person name="Choi C."/>
            <person name="Cichocki N."/>
            <person name="Clum A."/>
            <person name="Copeland A."/>
            <person name="Hainaut M."/>
            <person name="Haridas S."/>
            <person name="Labutti K."/>
            <person name="Lindquist E."/>
            <person name="Lipzen A."/>
            <person name="Khouja H.-R."/>
            <person name="Murat C."/>
            <person name="Ohm R."/>
            <person name="Olson A."/>
            <person name="Spatafora J."/>
            <person name="Veneault-Fourrey C."/>
            <person name="Henrissat B."/>
            <person name="Grigoriev I."/>
            <person name="Martin F."/>
            <person name="Perotto S."/>
        </authorList>
    </citation>
    <scope>NUCLEOTIDE SEQUENCE [LARGE SCALE GENOMIC DNA]</scope>
    <source>
        <strain evidence="1 2">E</strain>
    </source>
</reference>
<gene>
    <name evidence="1" type="ORF">K444DRAFT_87811</name>
</gene>
<dbReference type="RefSeq" id="XP_024732300.1">
    <property type="nucleotide sequence ID" value="XM_024888770.1"/>
</dbReference>
<keyword evidence="2" id="KW-1185">Reference proteome</keyword>
<organism evidence="1 2">
    <name type="scientific">Hyaloscypha bicolor E</name>
    <dbReference type="NCBI Taxonomy" id="1095630"/>
    <lineage>
        <taxon>Eukaryota</taxon>
        <taxon>Fungi</taxon>
        <taxon>Dikarya</taxon>
        <taxon>Ascomycota</taxon>
        <taxon>Pezizomycotina</taxon>
        <taxon>Leotiomycetes</taxon>
        <taxon>Helotiales</taxon>
        <taxon>Hyaloscyphaceae</taxon>
        <taxon>Hyaloscypha</taxon>
        <taxon>Hyaloscypha bicolor</taxon>
    </lineage>
</organism>
<dbReference type="EMBL" id="KZ613855">
    <property type="protein sequence ID" value="PMD55396.1"/>
    <property type="molecule type" value="Genomic_DNA"/>
</dbReference>